<name>A0ABS3MVS1_9BRAD</name>
<accession>A0ABS3MVS1</accession>
<proteinExistence type="predicted"/>
<reference evidence="1" key="1">
    <citation type="journal article" date="2021" name="Int. J. Syst. Evol. Microbiol.">
        <title>Bradyrhizobium septentrionale sp. nov. (sv. septentrionale) and Bradyrhizobium quebecense sp. nov. (sv. septentrionale) associated with legumes native to Canada possess rearranged symbiosis genes and numerous insertion sequences.</title>
        <authorList>
            <person name="Bromfield E.S.P."/>
            <person name="Cloutier S."/>
        </authorList>
    </citation>
    <scope>NUCLEOTIDE SEQUENCE</scope>
    <source>
        <strain evidence="1">12S5</strain>
    </source>
</reference>
<keyword evidence="2" id="KW-1185">Reference proteome</keyword>
<sequence length="53" mass="5892">MQVGRELAPNKIDELFSRVLRHAISFGKLSKQSAIELLDRLQANGIKRLICGG</sequence>
<organism evidence="1 2">
    <name type="scientific">Bradyrhizobium quebecense</name>
    <dbReference type="NCBI Taxonomy" id="2748629"/>
    <lineage>
        <taxon>Bacteria</taxon>
        <taxon>Pseudomonadati</taxon>
        <taxon>Pseudomonadota</taxon>
        <taxon>Alphaproteobacteria</taxon>
        <taxon>Hyphomicrobiales</taxon>
        <taxon>Nitrobacteraceae</taxon>
        <taxon>Bradyrhizobium</taxon>
    </lineage>
</organism>
<evidence type="ECO:0000313" key="1">
    <source>
        <dbReference type="EMBL" id="MBO1435578.1"/>
    </source>
</evidence>
<dbReference type="EMBL" id="JAGEPA010000002">
    <property type="protein sequence ID" value="MBO1435578.1"/>
    <property type="molecule type" value="Genomic_DNA"/>
</dbReference>
<comment type="caution">
    <text evidence="1">The sequence shown here is derived from an EMBL/GenBank/DDBJ whole genome shotgun (WGS) entry which is preliminary data.</text>
</comment>
<gene>
    <name evidence="1" type="ORF">J4P68_40760</name>
</gene>
<dbReference type="RefSeq" id="WP_207841125.1">
    <property type="nucleotide sequence ID" value="NZ_CP088283.1"/>
</dbReference>
<evidence type="ECO:0000313" key="2">
    <source>
        <dbReference type="Proteomes" id="UP000692816"/>
    </source>
</evidence>
<protein>
    <submittedName>
        <fullName evidence="1">Uncharacterized protein</fullName>
    </submittedName>
</protein>
<dbReference type="Proteomes" id="UP000692816">
    <property type="component" value="Unassembled WGS sequence"/>
</dbReference>